<proteinExistence type="predicted"/>
<accession>A0A914Z1N8</accession>
<keyword evidence="1" id="KW-0812">Transmembrane</keyword>
<dbReference type="AlphaFoldDB" id="A0A914Z1N8"/>
<dbReference type="WBParaSite" id="PSU_v2.g6622.t1">
    <property type="protein sequence ID" value="PSU_v2.g6622.t1"/>
    <property type="gene ID" value="PSU_v2.g6622"/>
</dbReference>
<feature type="chain" id="PRO_5037181548" evidence="2">
    <location>
        <begin position="20"/>
        <end position="307"/>
    </location>
</feature>
<evidence type="ECO:0000256" key="2">
    <source>
        <dbReference type="SAM" id="SignalP"/>
    </source>
</evidence>
<evidence type="ECO:0000313" key="3">
    <source>
        <dbReference type="Proteomes" id="UP000887577"/>
    </source>
</evidence>
<keyword evidence="1" id="KW-1133">Transmembrane helix</keyword>
<sequence>MIILLFLVFSAASITVLDSSNLTDSRIIETLNSTNFTNFFNDTEWTTTISSSNESNFGISSNFTPDLSIFTECQYTSGLESRFSDFLISHPSYVDCDFTKNHSCYSLVSSYDNSLIQLGCERSFICGETTKDHCFQHSSGYLCCCQTNNCNNYSNLHLKLQDSGFKDDYMLYEWWHFPIFVLSTFTLFCLFATILAVLFVIKNIINLSNDEEKHDKKLLSRIHMHHLKIVEENKKISRANAEIAVQELYQFLERHQLIKCKKGRSKAKFRRDYVVMDLRLRSIRSLQKVVSKNSDLKLYNVKQNKDL</sequence>
<protein>
    <submittedName>
        <fullName evidence="4">Uncharacterized protein</fullName>
    </submittedName>
</protein>
<organism evidence="3 4">
    <name type="scientific">Panagrolaimus superbus</name>
    <dbReference type="NCBI Taxonomy" id="310955"/>
    <lineage>
        <taxon>Eukaryota</taxon>
        <taxon>Metazoa</taxon>
        <taxon>Ecdysozoa</taxon>
        <taxon>Nematoda</taxon>
        <taxon>Chromadorea</taxon>
        <taxon>Rhabditida</taxon>
        <taxon>Tylenchina</taxon>
        <taxon>Panagrolaimomorpha</taxon>
        <taxon>Panagrolaimoidea</taxon>
        <taxon>Panagrolaimidae</taxon>
        <taxon>Panagrolaimus</taxon>
    </lineage>
</organism>
<reference evidence="4" key="1">
    <citation type="submission" date="2022-11" db="UniProtKB">
        <authorList>
            <consortium name="WormBaseParasite"/>
        </authorList>
    </citation>
    <scope>IDENTIFICATION</scope>
</reference>
<dbReference type="Proteomes" id="UP000887577">
    <property type="component" value="Unplaced"/>
</dbReference>
<evidence type="ECO:0000256" key="1">
    <source>
        <dbReference type="SAM" id="Phobius"/>
    </source>
</evidence>
<name>A0A914Z1N8_9BILA</name>
<feature type="transmembrane region" description="Helical" evidence="1">
    <location>
        <begin position="174"/>
        <end position="201"/>
    </location>
</feature>
<keyword evidence="3" id="KW-1185">Reference proteome</keyword>
<keyword evidence="1" id="KW-0472">Membrane</keyword>
<feature type="signal peptide" evidence="2">
    <location>
        <begin position="1"/>
        <end position="19"/>
    </location>
</feature>
<keyword evidence="2" id="KW-0732">Signal</keyword>
<evidence type="ECO:0000313" key="4">
    <source>
        <dbReference type="WBParaSite" id="PSU_v2.g6622.t1"/>
    </source>
</evidence>